<evidence type="ECO:0000259" key="6">
    <source>
        <dbReference type="PROSITE" id="PS50102"/>
    </source>
</evidence>
<comment type="caution">
    <text evidence="7">The sequence shown here is derived from an EMBL/GenBank/DDBJ whole genome shotgun (WGS) entry which is preliminary data.</text>
</comment>
<feature type="region of interest" description="Disordered" evidence="5">
    <location>
        <begin position="941"/>
        <end position="985"/>
    </location>
</feature>
<dbReference type="SUPFAM" id="SSF54928">
    <property type="entry name" value="RNA-binding domain, RBD"/>
    <property type="match status" value="1"/>
</dbReference>
<dbReference type="PANTHER" id="PTHR48029:SF1">
    <property type="entry name" value="NUCLEOLAR PROTEIN 8"/>
    <property type="match status" value="1"/>
</dbReference>
<evidence type="ECO:0000256" key="5">
    <source>
        <dbReference type="SAM" id="MobiDB-lite"/>
    </source>
</evidence>
<name>A0A2T7NUD5_POMCA</name>
<dbReference type="AlphaFoldDB" id="A0A2T7NUD5"/>
<feature type="region of interest" description="Disordered" evidence="5">
    <location>
        <begin position="229"/>
        <end position="261"/>
    </location>
</feature>
<feature type="compositionally biased region" description="Polar residues" evidence="5">
    <location>
        <begin position="502"/>
        <end position="513"/>
    </location>
</feature>
<feature type="domain" description="RRM" evidence="6">
    <location>
        <begin position="21"/>
        <end position="102"/>
    </location>
</feature>
<dbReference type="InterPro" id="IPR035979">
    <property type="entry name" value="RBD_domain_sf"/>
</dbReference>
<evidence type="ECO:0000256" key="1">
    <source>
        <dbReference type="ARBA" id="ARBA00004604"/>
    </source>
</evidence>
<gene>
    <name evidence="7" type="ORF">C0Q70_15284</name>
</gene>
<keyword evidence="8" id="KW-1185">Reference proteome</keyword>
<dbReference type="GO" id="GO:0003723">
    <property type="term" value="F:RNA binding"/>
    <property type="evidence" value="ECO:0007669"/>
    <property type="project" value="UniProtKB-UniRule"/>
</dbReference>
<proteinExistence type="predicted"/>
<evidence type="ECO:0000313" key="8">
    <source>
        <dbReference type="Proteomes" id="UP000245119"/>
    </source>
</evidence>
<comment type="subcellular location">
    <subcellularLocation>
        <location evidence="1">Nucleus</location>
        <location evidence="1">Nucleolus</location>
    </subcellularLocation>
</comment>
<feature type="compositionally biased region" description="Polar residues" evidence="5">
    <location>
        <begin position="446"/>
        <end position="455"/>
    </location>
</feature>
<dbReference type="Proteomes" id="UP000245119">
    <property type="component" value="Linkage Group LG9"/>
</dbReference>
<dbReference type="STRING" id="400727.A0A2T7NUD5"/>
<feature type="region of interest" description="Disordered" evidence="5">
    <location>
        <begin position="110"/>
        <end position="140"/>
    </location>
</feature>
<dbReference type="SMART" id="SM00360">
    <property type="entry name" value="RRM"/>
    <property type="match status" value="1"/>
</dbReference>
<accession>A0A2T7NUD5</accession>
<evidence type="ECO:0000256" key="3">
    <source>
        <dbReference type="ARBA" id="ARBA00023242"/>
    </source>
</evidence>
<dbReference type="PANTHER" id="PTHR48029">
    <property type="entry name" value="NUCLEOLAR PROTEIN 8"/>
    <property type="match status" value="1"/>
</dbReference>
<feature type="region of interest" description="Disordered" evidence="5">
    <location>
        <begin position="353"/>
        <end position="468"/>
    </location>
</feature>
<feature type="region of interest" description="Disordered" evidence="5">
    <location>
        <begin position="481"/>
        <end position="531"/>
    </location>
</feature>
<dbReference type="PROSITE" id="PS50102">
    <property type="entry name" value="RRM"/>
    <property type="match status" value="1"/>
</dbReference>
<dbReference type="EMBL" id="PZQS01000009">
    <property type="protein sequence ID" value="PVD24798.1"/>
    <property type="molecule type" value="Genomic_DNA"/>
</dbReference>
<dbReference type="CDD" id="cd12226">
    <property type="entry name" value="RRM_NOL8"/>
    <property type="match status" value="1"/>
</dbReference>
<feature type="compositionally biased region" description="Polar residues" evidence="5">
    <location>
        <begin position="481"/>
        <end position="490"/>
    </location>
</feature>
<feature type="compositionally biased region" description="Basic and acidic residues" evidence="5">
    <location>
        <begin position="514"/>
        <end position="525"/>
    </location>
</feature>
<feature type="compositionally biased region" description="Polar residues" evidence="5">
    <location>
        <begin position="624"/>
        <end position="645"/>
    </location>
</feature>
<feature type="compositionally biased region" description="Polar residues" evidence="5">
    <location>
        <begin position="362"/>
        <end position="372"/>
    </location>
</feature>
<feature type="compositionally biased region" description="Basic residues" evidence="5">
    <location>
        <begin position="315"/>
        <end position="330"/>
    </location>
</feature>
<protein>
    <recommendedName>
        <fullName evidence="6">RRM domain-containing protein</fullName>
    </recommendedName>
</protein>
<feature type="compositionally biased region" description="Polar residues" evidence="5">
    <location>
        <begin position="245"/>
        <end position="257"/>
    </location>
</feature>
<keyword evidence="2 4" id="KW-0694">RNA-binding</keyword>
<sequence length="1047" mass="117781">MPVTELRKLGSIEVVMGEVDKRLFIGNLCHDISQQDLKEKFSRFGVVHSVQIKTRKNDTDADMKTFAYLNLCADENGFKKCFSAYNNTLWKGKHLKLQYAKENFLNRLEEERKKQADESSKNDGSHPSKQGAASSPASVDLSNRKAVPGILVDEHGKWVVGKYGQVLPVLRVKNPKSGKIVTLDPSKTTHAVKKIKTDISENDSMQTGDLSKLTWHMDIEDSEITKKRKGEFPKWEDPKKPRSLYSATGRKNNNVDKSSAEEEFEIVGTSCRTGLSWKQGDISDGNDSAGSADTDEIISQSFRQSKIQQASGKSTNKKLLKKDDKKHRKNKCDENDAGPINCDIGTIQIRETSPLGRYESSRPAQHTKTVASTLRDGVDEPVQTQQSTNQILVKEPRGRKQRNLVKTPEFRGLGMLSDSEETDSLIPVKDGDMKTKKQTSQKTVSHRFQTSSKNSPGGIDADLGTDPVSVKEDKFSQVVFNSPECQFPRTQETKTKIKPLNPETSSKEFQNTDNKFDSDASHSDGTDDILPTSTNLKRIITKNASGKKFVGEEQVSLNEYRDGFTSALESVEEPFKRSGSGHLDSDDSDLDSNDFELVAKKMAEIVYRQQKSSEISPKKRQKSAGFSSIHSVKSHNSLLEKQNASKKGSLELAPAVSIINQKTPLFSSSTDKNNSTAFTESHCGRAQEVDNQRRVEGIKNRMNEKSKQQNIIRKALQNMDKPASKKFSDSDEEEATLSPVKKTFQEQKLKHLFSSDETSDEDNDADYVFRIRPQYEGKSGKELMALESRYGGDNRFKLTESFMDIPEASDKGAAEVDEEAELKEKEKATSFKILEQVLGHKVKRRNPKDKVFVDMNTVRYIPGTENSKHLEVKEVNKEKQNLKKKESKEKENCCSANQNEDVAKIQTETQASEDQKAQFFEVAEDLKEMIDHSTFKLSQIWENKPLNDDGSEDSADEERPSPTSADEKKASPTSADEERPSPPSAVTRLTALSETFAAQDTFFFDFSDPRLEAGVKFFQCHNYEETVDKWTQQRPYLIELFDFMDNA</sequence>
<dbReference type="Gene3D" id="3.30.70.330">
    <property type="match status" value="1"/>
</dbReference>
<dbReference type="GO" id="GO:0005730">
    <property type="term" value="C:nucleolus"/>
    <property type="evidence" value="ECO:0007669"/>
    <property type="project" value="UniProtKB-SubCell"/>
</dbReference>
<feature type="compositionally biased region" description="Basic and acidic residues" evidence="5">
    <location>
        <begin position="229"/>
        <end position="240"/>
    </location>
</feature>
<feature type="compositionally biased region" description="Polar residues" evidence="5">
    <location>
        <begin position="302"/>
        <end position="314"/>
    </location>
</feature>
<feature type="region of interest" description="Disordered" evidence="5">
    <location>
        <begin position="608"/>
        <end position="645"/>
    </location>
</feature>
<feature type="region of interest" description="Disordered" evidence="5">
    <location>
        <begin position="570"/>
        <end position="591"/>
    </location>
</feature>
<dbReference type="OrthoDB" id="21643at2759"/>
<feature type="compositionally biased region" description="Basic and acidic residues" evidence="5">
    <location>
        <begin position="957"/>
        <end position="980"/>
    </location>
</feature>
<feature type="compositionally biased region" description="Polar residues" evidence="5">
    <location>
        <begin position="127"/>
        <end position="140"/>
    </location>
</feature>
<evidence type="ECO:0000256" key="2">
    <source>
        <dbReference type="ARBA" id="ARBA00022884"/>
    </source>
</evidence>
<keyword evidence="3" id="KW-0539">Nucleus</keyword>
<dbReference type="InterPro" id="IPR034138">
    <property type="entry name" value="NOP8_RRM"/>
</dbReference>
<dbReference type="InterPro" id="IPR000504">
    <property type="entry name" value="RRM_dom"/>
</dbReference>
<feature type="compositionally biased region" description="Polar residues" evidence="5">
    <location>
        <begin position="382"/>
        <end position="391"/>
    </location>
</feature>
<dbReference type="Pfam" id="PF00076">
    <property type="entry name" value="RRM_1"/>
    <property type="match status" value="1"/>
</dbReference>
<feature type="compositionally biased region" description="Basic and acidic residues" evidence="5">
    <location>
        <begin position="110"/>
        <end position="126"/>
    </location>
</feature>
<reference evidence="7 8" key="1">
    <citation type="submission" date="2018-04" db="EMBL/GenBank/DDBJ databases">
        <title>The genome of golden apple snail Pomacea canaliculata provides insight into stress tolerance and invasive adaptation.</title>
        <authorList>
            <person name="Liu C."/>
            <person name="Liu B."/>
            <person name="Ren Y."/>
            <person name="Zhang Y."/>
            <person name="Wang H."/>
            <person name="Li S."/>
            <person name="Jiang F."/>
            <person name="Yin L."/>
            <person name="Zhang G."/>
            <person name="Qian W."/>
            <person name="Fan W."/>
        </authorList>
    </citation>
    <scope>NUCLEOTIDE SEQUENCE [LARGE SCALE GENOMIC DNA]</scope>
    <source>
        <strain evidence="7">SZHN2017</strain>
        <tissue evidence="7">Muscle</tissue>
    </source>
</reference>
<dbReference type="InterPro" id="IPR012677">
    <property type="entry name" value="Nucleotide-bd_a/b_plait_sf"/>
</dbReference>
<feature type="region of interest" description="Disordered" evidence="5">
    <location>
        <begin position="302"/>
        <end position="341"/>
    </location>
</feature>
<organism evidence="7 8">
    <name type="scientific">Pomacea canaliculata</name>
    <name type="common">Golden apple snail</name>
    <dbReference type="NCBI Taxonomy" id="400727"/>
    <lineage>
        <taxon>Eukaryota</taxon>
        <taxon>Metazoa</taxon>
        <taxon>Spiralia</taxon>
        <taxon>Lophotrochozoa</taxon>
        <taxon>Mollusca</taxon>
        <taxon>Gastropoda</taxon>
        <taxon>Caenogastropoda</taxon>
        <taxon>Architaenioglossa</taxon>
        <taxon>Ampullarioidea</taxon>
        <taxon>Ampullariidae</taxon>
        <taxon>Pomacea</taxon>
    </lineage>
</organism>
<evidence type="ECO:0000313" key="7">
    <source>
        <dbReference type="EMBL" id="PVD24798.1"/>
    </source>
</evidence>
<evidence type="ECO:0000256" key="4">
    <source>
        <dbReference type="PROSITE-ProRule" id="PRU00176"/>
    </source>
</evidence>